<evidence type="ECO:0000256" key="2">
    <source>
        <dbReference type="ARBA" id="ARBA00012417"/>
    </source>
</evidence>
<feature type="region of interest" description="Disordered" evidence="10">
    <location>
        <begin position="1350"/>
        <end position="1375"/>
    </location>
</feature>
<dbReference type="SUPFAM" id="SSF53098">
    <property type="entry name" value="Ribonuclease H-like"/>
    <property type="match status" value="1"/>
</dbReference>
<dbReference type="InterPro" id="IPR043502">
    <property type="entry name" value="DNA/RNA_pol_sf"/>
</dbReference>
<dbReference type="Gene3D" id="1.10.287.690">
    <property type="entry name" value="Helix hairpin bin"/>
    <property type="match status" value="1"/>
</dbReference>
<proteinExistence type="inferred from homology"/>
<dbReference type="InterPro" id="IPR023211">
    <property type="entry name" value="DNA_pol_palm_dom_sf"/>
</dbReference>
<dbReference type="InterPro" id="IPR006134">
    <property type="entry name" value="DNA-dir_DNA_pol_B_multi_dom"/>
</dbReference>
<evidence type="ECO:0000259" key="12">
    <source>
        <dbReference type="Pfam" id="PF03104"/>
    </source>
</evidence>
<evidence type="ECO:0000256" key="5">
    <source>
        <dbReference type="ARBA" id="ARBA00022705"/>
    </source>
</evidence>
<dbReference type="SUPFAM" id="SSF56672">
    <property type="entry name" value="DNA/RNA polymerases"/>
    <property type="match status" value="1"/>
</dbReference>
<dbReference type="EMBL" id="MW580850">
    <property type="protein sequence ID" value="QRM16477.1"/>
    <property type="molecule type" value="Genomic_DNA"/>
</dbReference>
<dbReference type="GO" id="GO:0000166">
    <property type="term" value="F:nucleotide binding"/>
    <property type="evidence" value="ECO:0007669"/>
    <property type="project" value="InterPro"/>
</dbReference>
<dbReference type="EC" id="2.7.7.7" evidence="2"/>
<dbReference type="Gene3D" id="3.30.420.10">
    <property type="entry name" value="Ribonuclease H-like superfamily/Ribonuclease H"/>
    <property type="match status" value="1"/>
</dbReference>
<name>A0A1J0REZ3_9VIRU</name>
<reference evidence="14" key="2">
    <citation type="submission" date="2021-02" db="EMBL/GenBank/DDBJ databases">
        <authorList>
            <person name="Vanderplasschen A.F.C."/>
            <person name="Davison A.J."/>
        </authorList>
    </citation>
    <scope>NUCLEOTIDE SEQUENCE</scope>
    <source>
        <strain evidence="13">DK-2008-50-66-1</strain>
        <strain evidence="14">DK-205223-2</strain>
    </source>
</reference>
<evidence type="ECO:0000256" key="10">
    <source>
        <dbReference type="SAM" id="MobiDB-lite"/>
    </source>
</evidence>
<dbReference type="EMBL" id="MW580852">
    <property type="protein sequence ID" value="QRM16740.1"/>
    <property type="molecule type" value="Genomic_DNA"/>
</dbReference>
<dbReference type="GO" id="GO:0006260">
    <property type="term" value="P:DNA replication"/>
    <property type="evidence" value="ECO:0007669"/>
    <property type="project" value="UniProtKB-KW"/>
</dbReference>
<keyword evidence="8" id="KW-0238">DNA-binding</keyword>
<dbReference type="SMART" id="SM00486">
    <property type="entry name" value="POLBc"/>
    <property type="match status" value="1"/>
</dbReference>
<comment type="similarity">
    <text evidence="1">Belongs to the DNA polymerase type-B family.</text>
</comment>
<dbReference type="InterPro" id="IPR036397">
    <property type="entry name" value="RNaseH_sf"/>
</dbReference>
<comment type="catalytic activity">
    <reaction evidence="9">
        <text>DNA(n) + a 2'-deoxyribonucleoside 5'-triphosphate = DNA(n+1) + diphosphate</text>
        <dbReference type="Rhea" id="RHEA:22508"/>
        <dbReference type="Rhea" id="RHEA-COMP:17339"/>
        <dbReference type="Rhea" id="RHEA-COMP:17340"/>
        <dbReference type="ChEBI" id="CHEBI:33019"/>
        <dbReference type="ChEBI" id="CHEBI:61560"/>
        <dbReference type="ChEBI" id="CHEBI:173112"/>
        <dbReference type="EC" id="2.7.7.7"/>
    </reaction>
</comment>
<dbReference type="Gene3D" id="3.90.1600.10">
    <property type="entry name" value="Palm domain of DNA polymerase"/>
    <property type="match status" value="1"/>
</dbReference>
<dbReference type="Pfam" id="PF03104">
    <property type="entry name" value="DNA_pol_B_exo1"/>
    <property type="match status" value="1"/>
</dbReference>
<keyword evidence="5" id="KW-0235">DNA replication</keyword>
<evidence type="ECO:0000256" key="3">
    <source>
        <dbReference type="ARBA" id="ARBA00022679"/>
    </source>
</evidence>
<dbReference type="PANTHER" id="PTHR10322:SF23">
    <property type="entry name" value="DNA POLYMERASE DELTA CATALYTIC SUBUNIT"/>
    <property type="match status" value="1"/>
</dbReference>
<organism evidence="14">
    <name type="scientific">Anguillid herpesvirus 1</name>
    <dbReference type="NCBI Taxonomy" id="150286"/>
    <lineage>
        <taxon>Viruses</taxon>
        <taxon>Duplodnaviria</taxon>
        <taxon>Heunggongvirae</taxon>
        <taxon>Peploviricota</taxon>
        <taxon>Herviviricetes</taxon>
        <taxon>Herpesvirales</taxon>
        <taxon>Alloherpesviridae</taxon>
        <taxon>Cyvirus</taxon>
        <taxon>Cyvirus anguillidallo1</taxon>
    </lineage>
</organism>
<evidence type="ECO:0000313" key="14">
    <source>
        <dbReference type="EMBL" id="QRM16740.1"/>
    </source>
</evidence>
<dbReference type="InterPro" id="IPR006133">
    <property type="entry name" value="DNA-dir_DNA_pol_B_exonuc"/>
</dbReference>
<dbReference type="GO" id="GO:0039693">
    <property type="term" value="P:viral DNA genome replication"/>
    <property type="evidence" value="ECO:0007669"/>
    <property type="project" value="UniProtKB-KW"/>
</dbReference>
<keyword evidence="6" id="KW-0239">DNA-directed DNA polymerase</keyword>
<dbReference type="InterPro" id="IPR006172">
    <property type="entry name" value="DNA-dir_DNA_pol_B"/>
</dbReference>
<dbReference type="InterPro" id="IPR012337">
    <property type="entry name" value="RNaseH-like_sf"/>
</dbReference>
<dbReference type="PANTHER" id="PTHR10322">
    <property type="entry name" value="DNA POLYMERASE CATALYTIC SUBUNIT"/>
    <property type="match status" value="1"/>
</dbReference>
<sequence length="1717" mass="195620">MDFKYYAVFADRLVQQKCATDAQDGDIFYTVSIRAVEDRLRVVGCFPDTCETACLWIEPIYCPLVLDKAYSAYLESKPQLMALVSCTASTLPGPERVNLVLNNGDTKEDVSVTMYLFEKKADRKRVADHLRQALPAVPDMGTFDSLTNNMGGAADCIYNRVYCCNFYRLKRDKIRATDVGSNGADLSGTIKLRDLTFDEDLDRTLYNDHFFSRDEAVLKQNHILYHTDRQAYERKKVAGELAVGKPNPSSGIGRRVPELVYRCGHFDFETVFDEQNLDPKLHPEKDETFAEDKAIKDRIKKCGLVGSFLPAPRASKLRGYKEVISVSLVYRTDTCALFRQGKKGQKMRRVWYNASRVDGVGAEPRHAPYVKGSHEDCVTDCEIIACDSELDLLVRFLAEVAQYVDVLFVYNYDFDVAVLHSRLNFYQTVWPSLPLTRKLTEMYDSVFSCDPKNVPPHFYFSDQRYNSMYCDLLDVVEKHMDAFKALCRTRISQNRAAQRKVQQGLFDSVSSPAGTSGDDIVTKRLMYDYPPYRTAIRNHNDQVILNSTVHGFGKYVIDLMKLNNTRSMKHIARGFSKLEVVARAIIGDARPYKNPFKMGKIQGVKYTEMDGIFKRGGAGLTRLLYYNLVDSELLARIVRYAAPHIEFISRLRATLNVDYVCHGRGTMDFSGAMVQSTKSVEAPLLRAKLKENRFFAAGRAFASMCLTEKYASAQSRKTLTLKGGKVFQPTIGLTYTGPYVGTVCTYDFASLYPSNMCDANISPESIVSRDPSCRAFVVNKVVLDWKRMPAISGLIENREYGEAENLYTILLHKSVETGWTRFTTYTSSSLRHYLSMRNKYKGDMKTAKSPGLKKYFNQLQNEMKICANSHYGVSDRICQMLTTLSGRQKILIVEDVIKKTPGMTVIYGDTDSIMFQVPPSDREVMNTNTFKPISVETVETVETVDAERITHYTKLKTEIEGETVHAVLKQLNVEIYDYMAARMIHFDQDGKQTMMQHETDPKTGEKAWFFEDEDGSGGRRKHYLRDLLDNSLITNLAYENTATVTMNLTKKMYVYTNHELDEGVLTNTKEKMRGVQAVKSSAAGATKDFNTDIISVIFKGWALRKNKEFMSLRNLYQAVPWFKVNRGDLILVVPDNPVFDDHQACTNYDVLKTEWCEVLDIKRTAPKDKRHYVIHQLTLRQLTKKSGGDAKKFQYTCATDANHFNMTHTFSLTEQIRRNVLAVEAAKYRYWSVSAGFTDWRSLVAYSGLNMLKNPELERKFQRMNAHNLKNNKVAYVSVDPLTSGLANAGKDVKQVPYEAFLVGMMFDVKPDILDRDMWGESHIRMAGFEPEQLFEALAFPELVRECERDNQDECEESEAEDEDPDCSSGRICGEPRAGPIQNRLLKDRAIGRLHPTGLKHALSLCLCTSETNYGTHILLDSICPKINHTPYGWPLHDRLRQGMAYIKATFDATQAFKKRGQILFRKFHRTPVRTGPLYGLSLDRADMTQPTLLEEDWRDVPLLNLYERNKDEGERGAFLLEDLLTLHAKLVKDLAPSGEKRSDPSISLPAYLALFFPESYRLVPLPSDPIDPDMIRCCEALYTFTVLLGYAKARYPLSVFDRMIDRLYLDEDRSVAWQDGALRLGPPPKHCTKKELVAFFKIVFNALGAAGPMAADRLYHCDVCRMFWEQNMFSVQRPNISTFLSTHYISVDKRPGLFQRNKELVCLGEARTVLYQ</sequence>
<evidence type="ECO:0000256" key="1">
    <source>
        <dbReference type="ARBA" id="ARBA00005755"/>
    </source>
</evidence>
<evidence type="ECO:0000256" key="7">
    <source>
        <dbReference type="ARBA" id="ARBA00023109"/>
    </source>
</evidence>
<reference evidence="14" key="1">
    <citation type="journal article" date="2021" name="Microorganisms">
        <title>Genomes of Anguillid Herpesvirus 1 Strains Reveal Evolutionary Disparities and Low Genetic Diversity in the Genus Cyprinivirus.</title>
        <authorList>
            <person name="Donohoe O."/>
            <person name="Zhang H."/>
            <person name="Delrez N."/>
            <person name="Gao Y."/>
            <person name="Suarez N.M."/>
            <person name="Davison A.J."/>
            <person name="Vanderplasschen A."/>
        </authorList>
    </citation>
    <scope>NUCLEOTIDE SEQUENCE</scope>
    <source>
        <strain evidence="13">DK-2008-50-66-1</strain>
        <strain evidence="14">DK-205223-2</strain>
    </source>
</reference>
<keyword evidence="7" id="KW-1194">Viral DNA replication</keyword>
<keyword evidence="4 14" id="KW-0548">Nucleotidyltransferase</keyword>
<evidence type="ECO:0000256" key="4">
    <source>
        <dbReference type="ARBA" id="ARBA00022695"/>
    </source>
</evidence>
<evidence type="ECO:0000313" key="13">
    <source>
        <dbReference type="EMBL" id="QRM16477.1"/>
    </source>
</evidence>
<dbReference type="GO" id="GO:0003677">
    <property type="term" value="F:DNA binding"/>
    <property type="evidence" value="ECO:0007669"/>
    <property type="project" value="UniProtKB-KW"/>
</dbReference>
<evidence type="ECO:0000256" key="8">
    <source>
        <dbReference type="ARBA" id="ARBA00023125"/>
    </source>
</evidence>
<feature type="compositionally biased region" description="Acidic residues" evidence="10">
    <location>
        <begin position="1353"/>
        <end position="1366"/>
    </location>
</feature>
<protein>
    <recommendedName>
        <fullName evidence="2">DNA-directed DNA polymerase</fullName>
        <ecNumber evidence="2">2.7.7.7</ecNumber>
    </recommendedName>
</protein>
<gene>
    <name evidence="14" type="primary">ORF55</name>
</gene>
<feature type="domain" description="DNA-directed DNA polymerase family B multifunctional" evidence="11">
    <location>
        <begin position="678"/>
        <end position="921"/>
    </location>
</feature>
<evidence type="ECO:0000256" key="9">
    <source>
        <dbReference type="ARBA" id="ARBA00049244"/>
    </source>
</evidence>
<accession>A0A1J0REZ3</accession>
<dbReference type="Pfam" id="PF00136">
    <property type="entry name" value="DNA_pol_B"/>
    <property type="match status" value="1"/>
</dbReference>
<dbReference type="InterPro" id="IPR050240">
    <property type="entry name" value="DNA_pol_type-B"/>
</dbReference>
<dbReference type="PRINTS" id="PR00106">
    <property type="entry name" value="DNAPOLB"/>
</dbReference>
<feature type="domain" description="DNA-directed DNA polymerase family B exonuclease" evidence="12">
    <location>
        <begin position="378"/>
        <end position="480"/>
    </location>
</feature>
<keyword evidence="3 14" id="KW-0808">Transferase</keyword>
<dbReference type="GO" id="GO:0003887">
    <property type="term" value="F:DNA-directed DNA polymerase activity"/>
    <property type="evidence" value="ECO:0007669"/>
    <property type="project" value="UniProtKB-KW"/>
</dbReference>
<evidence type="ECO:0000259" key="11">
    <source>
        <dbReference type="Pfam" id="PF00136"/>
    </source>
</evidence>
<evidence type="ECO:0000256" key="6">
    <source>
        <dbReference type="ARBA" id="ARBA00022932"/>
    </source>
</evidence>